<dbReference type="Proteomes" id="UP001205311">
    <property type="component" value="Unassembled WGS sequence"/>
</dbReference>
<sequence length="132" mass="13933">MRDEDILDAARAIRPRLSGALADEIDQLLARADGGEDVADALLEVLTGDDALRDEARRLLDRQVDTSRGADSGGYGMADSAGYAALPGYAVPSAEIMYGCGECDYEYPVFEVGEPVPHCPHGHGALGRVGGR</sequence>
<comment type="caution">
    <text evidence="1">The sequence shown here is derived from an EMBL/GenBank/DDBJ whole genome shotgun (WGS) entry which is preliminary data.</text>
</comment>
<evidence type="ECO:0000313" key="2">
    <source>
        <dbReference type="Proteomes" id="UP001205311"/>
    </source>
</evidence>
<dbReference type="EMBL" id="JAMTCP010000001">
    <property type="protein sequence ID" value="MCP2256527.1"/>
    <property type="molecule type" value="Genomic_DNA"/>
</dbReference>
<proteinExistence type="predicted"/>
<gene>
    <name evidence="1" type="ORF">LX15_000210</name>
</gene>
<protein>
    <submittedName>
        <fullName evidence="1">Uncharacterized protein</fullName>
    </submittedName>
</protein>
<name>A0ABT1HLX6_STRSD</name>
<dbReference type="RefSeq" id="WP_253667521.1">
    <property type="nucleotide sequence ID" value="NZ_JAMTCP010000001.1"/>
</dbReference>
<evidence type="ECO:0000313" key="1">
    <source>
        <dbReference type="EMBL" id="MCP2256527.1"/>
    </source>
</evidence>
<accession>A0ABT1HLX6</accession>
<organism evidence="1 2">
    <name type="scientific">Streptoalloteichus tenebrarius (strain ATCC 17920 / DSM 40477 / JCM 4838 / CBS 697.72 / NBRC 16177 / NCIMB 11028 / NRRL B-12390 / A12253. 1 / ISP 5477)</name>
    <name type="common">Streptomyces tenebrarius</name>
    <dbReference type="NCBI Taxonomy" id="1933"/>
    <lineage>
        <taxon>Bacteria</taxon>
        <taxon>Bacillati</taxon>
        <taxon>Actinomycetota</taxon>
        <taxon>Actinomycetes</taxon>
        <taxon>Pseudonocardiales</taxon>
        <taxon>Pseudonocardiaceae</taxon>
        <taxon>Streptoalloteichus</taxon>
    </lineage>
</organism>
<keyword evidence="2" id="KW-1185">Reference proteome</keyword>
<reference evidence="1 2" key="1">
    <citation type="submission" date="2022-06" db="EMBL/GenBank/DDBJ databases">
        <title>Genomic Encyclopedia of Archaeal and Bacterial Type Strains, Phase II (KMG-II): from individual species to whole genera.</title>
        <authorList>
            <person name="Goeker M."/>
        </authorList>
    </citation>
    <scope>NUCLEOTIDE SEQUENCE [LARGE SCALE GENOMIC DNA]</scope>
    <source>
        <strain evidence="1 2">DSM 40477</strain>
    </source>
</reference>